<dbReference type="Pfam" id="PF25814">
    <property type="entry name" value="fn3_SORL1"/>
    <property type="match status" value="1"/>
</dbReference>
<feature type="disulfide bond" evidence="29">
    <location>
        <begin position="1154"/>
        <end position="1172"/>
    </location>
</feature>
<keyword evidence="17" id="KW-0677">Repeat</keyword>
<evidence type="ECO:0000256" key="2">
    <source>
        <dbReference type="ARBA" id="ARBA00004158"/>
    </source>
</evidence>
<reference evidence="34 35" key="1">
    <citation type="submission" date="2024-03" db="EMBL/GenBank/DDBJ databases">
        <title>Adaptation during the transition from Ophiocordyceps entomopathogen to insect associate is accompanied by gene loss and intensified selection.</title>
        <authorList>
            <person name="Ward C.M."/>
            <person name="Onetto C.A."/>
            <person name="Borneman A.R."/>
        </authorList>
    </citation>
    <scope>NUCLEOTIDE SEQUENCE [LARGE SCALE GENOMIC DNA]</scope>
    <source>
        <strain evidence="34">AWRI1</strain>
        <tissue evidence="34">Single Adult Female</tissue>
    </source>
</reference>
<evidence type="ECO:0000256" key="3">
    <source>
        <dbReference type="ARBA" id="ARBA00004212"/>
    </source>
</evidence>
<evidence type="ECO:0000256" key="9">
    <source>
        <dbReference type="ARBA" id="ARBA00009939"/>
    </source>
</evidence>
<evidence type="ECO:0000256" key="8">
    <source>
        <dbReference type="ARBA" id="ARBA00007041"/>
    </source>
</evidence>
<keyword evidence="25" id="KW-0325">Glycoprotein</keyword>
<keyword evidence="12" id="KW-1003">Cell membrane</keyword>
<feature type="disulfide bond" evidence="29">
    <location>
        <begin position="1237"/>
        <end position="1255"/>
    </location>
</feature>
<feature type="domain" description="Fibronectin type-III" evidence="33">
    <location>
        <begin position="1662"/>
        <end position="1751"/>
    </location>
</feature>
<evidence type="ECO:0000256" key="7">
    <source>
        <dbReference type="ARBA" id="ARBA00004545"/>
    </source>
</evidence>
<dbReference type="GO" id="GO:0005794">
    <property type="term" value="C:Golgi apparatus"/>
    <property type="evidence" value="ECO:0007669"/>
    <property type="project" value="UniProtKB-SubCell"/>
</dbReference>
<dbReference type="Pfam" id="PF00057">
    <property type="entry name" value="Ldl_recept_a"/>
    <property type="match status" value="8"/>
</dbReference>
<proteinExistence type="inferred from homology"/>
<feature type="disulfide bond" evidence="29">
    <location>
        <begin position="1302"/>
        <end position="1317"/>
    </location>
</feature>
<evidence type="ECO:0000256" key="22">
    <source>
        <dbReference type="ARBA" id="ARBA00023136"/>
    </source>
</evidence>
<evidence type="ECO:0000256" key="24">
    <source>
        <dbReference type="ARBA" id="ARBA00023170"/>
    </source>
</evidence>
<feature type="disulfide bond" evidence="29">
    <location>
        <begin position="1115"/>
        <end position="1133"/>
    </location>
</feature>
<feature type="disulfide bond" evidence="29">
    <location>
        <begin position="1249"/>
        <end position="1264"/>
    </location>
</feature>
<dbReference type="PANTHER" id="PTHR12106">
    <property type="entry name" value="SORTILIN RELATED"/>
    <property type="match status" value="1"/>
</dbReference>
<dbReference type="PROSITE" id="PS01209">
    <property type="entry name" value="LDLRA_1"/>
    <property type="match status" value="4"/>
</dbReference>
<dbReference type="Gene3D" id="2.10.70.80">
    <property type="match status" value="1"/>
</dbReference>
<dbReference type="PROSITE" id="PS50068">
    <property type="entry name" value="LDLRA_2"/>
    <property type="match status" value="9"/>
</dbReference>
<dbReference type="GO" id="GO:0006892">
    <property type="term" value="P:post-Golgi vesicle-mediated transport"/>
    <property type="evidence" value="ECO:0007669"/>
    <property type="project" value="TreeGrafter"/>
</dbReference>
<keyword evidence="24" id="KW-0675">Receptor</keyword>
<dbReference type="GO" id="GO:0055038">
    <property type="term" value="C:recycling endosome membrane"/>
    <property type="evidence" value="ECO:0007669"/>
    <property type="project" value="UniProtKB-SubCell"/>
</dbReference>
<feature type="disulfide bond" evidence="29">
    <location>
        <begin position="1210"/>
        <end position="1225"/>
    </location>
</feature>
<dbReference type="InterPro" id="IPR050310">
    <property type="entry name" value="VPS10-sortilin"/>
</dbReference>
<feature type="disulfide bond" evidence="29">
    <location>
        <begin position="1127"/>
        <end position="1142"/>
    </location>
</feature>
<dbReference type="Gene3D" id="2.120.10.30">
    <property type="entry name" value="TolB, C-terminal domain"/>
    <property type="match status" value="1"/>
</dbReference>
<evidence type="ECO:0000256" key="12">
    <source>
        <dbReference type="ARBA" id="ARBA00022475"/>
    </source>
</evidence>
<dbReference type="InterPro" id="IPR036055">
    <property type="entry name" value="LDL_receptor-like_sf"/>
</dbReference>
<evidence type="ECO:0000256" key="32">
    <source>
        <dbReference type="SAM" id="SignalP"/>
    </source>
</evidence>
<name>A0AAN9TSB2_9HEMI</name>
<feature type="disulfide bond" evidence="29">
    <location>
        <begin position="1283"/>
        <end position="1295"/>
    </location>
</feature>
<dbReference type="SMART" id="SM00060">
    <property type="entry name" value="FN3"/>
    <property type="match status" value="5"/>
</dbReference>
<dbReference type="FunFam" id="4.10.400.10:FF:000004">
    <property type="entry name" value="Low-density lipoprotein receptor-related protein 1"/>
    <property type="match status" value="1"/>
</dbReference>
<dbReference type="Gene3D" id="3.30.60.270">
    <property type="match status" value="1"/>
</dbReference>
<evidence type="ECO:0000256" key="20">
    <source>
        <dbReference type="ARBA" id="ARBA00022989"/>
    </source>
</evidence>
<dbReference type="CDD" id="cd00063">
    <property type="entry name" value="FN3"/>
    <property type="match status" value="2"/>
</dbReference>
<dbReference type="Pfam" id="PF00058">
    <property type="entry name" value="Ldl_recept_b"/>
    <property type="match status" value="2"/>
</dbReference>
<evidence type="ECO:0000256" key="26">
    <source>
        <dbReference type="ARBA" id="ARBA00023329"/>
    </source>
</evidence>
<evidence type="ECO:0000313" key="34">
    <source>
        <dbReference type="EMBL" id="KAK7603208.1"/>
    </source>
</evidence>
<dbReference type="InterPro" id="IPR002172">
    <property type="entry name" value="LDrepeatLR_classA_rpt"/>
</dbReference>
<keyword evidence="23 29" id="KW-1015">Disulfide bond</keyword>
<evidence type="ECO:0000256" key="29">
    <source>
        <dbReference type="PROSITE-ProRule" id="PRU00124"/>
    </source>
</evidence>
<comment type="subcellular location">
    <subcellularLocation>
        <location evidence="4">Cell membrane</location>
        <topology evidence="4">Single-pass type I membrane protein</topology>
    </subcellularLocation>
    <subcellularLocation>
        <location evidence="3">Cytoplasmic vesicle</location>
        <location evidence="3">Secretory vesicle membrane</location>
        <topology evidence="3">Single-pass type I membrane protein</topology>
    </subcellularLocation>
    <subcellularLocation>
        <location evidence="2">Early endosome membrane</location>
        <topology evidence="2">Single-pass type I membrane protein</topology>
    </subcellularLocation>
    <subcellularLocation>
        <location evidence="1">Endoplasmic reticulum membrane</location>
        <topology evidence="1">Single-pass type I membrane protein</topology>
    </subcellularLocation>
    <subcellularLocation>
        <location evidence="7">Endosome</location>
        <location evidence="7">Multivesicular body membrane</location>
        <topology evidence="7">Single-pass type I membrane protein</topology>
    </subcellularLocation>
    <subcellularLocation>
        <location evidence="5">Golgi apparatus</location>
        <location evidence="5">trans-Golgi network membrane</location>
        <topology evidence="5">Single-pass type I membrane protein</topology>
    </subcellularLocation>
    <subcellularLocation>
        <location evidence="6">Recycling endosome membrane</location>
        <topology evidence="6">Single-pass type I membrane protein</topology>
    </subcellularLocation>
</comment>
<evidence type="ECO:0000256" key="30">
    <source>
        <dbReference type="PROSITE-ProRule" id="PRU00461"/>
    </source>
</evidence>
<feature type="disulfide bond" evidence="29">
    <location>
        <begin position="1435"/>
        <end position="1453"/>
    </location>
</feature>
<dbReference type="SUPFAM" id="SSF57424">
    <property type="entry name" value="LDL receptor-like module"/>
    <property type="match status" value="9"/>
</dbReference>
<feature type="disulfide bond" evidence="29">
    <location>
        <begin position="1290"/>
        <end position="1308"/>
    </location>
</feature>
<evidence type="ECO:0000256" key="23">
    <source>
        <dbReference type="ARBA" id="ARBA00023157"/>
    </source>
</evidence>
<feature type="domain" description="Fibronectin type-III" evidence="33">
    <location>
        <begin position="1568"/>
        <end position="1660"/>
    </location>
</feature>
<feature type="disulfide bond" evidence="29">
    <location>
        <begin position="1074"/>
        <end position="1092"/>
    </location>
</feature>
<evidence type="ECO:0000256" key="11">
    <source>
        <dbReference type="ARBA" id="ARBA00022448"/>
    </source>
</evidence>
<dbReference type="InterPro" id="IPR023415">
    <property type="entry name" value="LDLR_class-A_CS"/>
</dbReference>
<comment type="caution">
    <text evidence="34">The sequence shown here is derived from an EMBL/GenBank/DDBJ whole genome shotgun (WGS) entry which is preliminary data.</text>
</comment>
<evidence type="ECO:0000256" key="18">
    <source>
        <dbReference type="ARBA" id="ARBA00022753"/>
    </source>
</evidence>
<feature type="disulfide bond" evidence="29">
    <location>
        <begin position="1356"/>
        <end position="1371"/>
    </location>
</feature>
<feature type="repeat" description="LDL-receptor class B" evidence="30">
    <location>
        <begin position="919"/>
        <end position="963"/>
    </location>
</feature>
<gene>
    <name evidence="34" type="ORF">V9T40_003207</name>
</gene>
<evidence type="ECO:0000256" key="15">
    <source>
        <dbReference type="ARBA" id="ARBA00022692"/>
    </source>
</evidence>
<dbReference type="FunFam" id="2.120.10.30:FF:000241">
    <property type="entry name" value="Low-density lipoprotein receptor-related protein 6"/>
    <property type="match status" value="1"/>
</dbReference>
<keyword evidence="18" id="KW-0967">Endosome</keyword>
<keyword evidence="20 31" id="KW-1133">Transmembrane helix</keyword>
<evidence type="ECO:0000256" key="31">
    <source>
        <dbReference type="SAM" id="Phobius"/>
    </source>
</evidence>
<feature type="transmembrane region" description="Helical" evidence="31">
    <location>
        <begin position="2053"/>
        <end position="2071"/>
    </location>
</feature>
<dbReference type="FunFam" id="4.10.400.10:FF:000024">
    <property type="entry name" value="Low-density lipoprotein RecePtor related"/>
    <property type="match status" value="1"/>
</dbReference>
<dbReference type="CDD" id="cd00112">
    <property type="entry name" value="LDLa"/>
    <property type="match status" value="9"/>
</dbReference>
<feature type="repeat" description="LDL-receptor class B" evidence="30">
    <location>
        <begin position="873"/>
        <end position="918"/>
    </location>
</feature>
<dbReference type="SMART" id="SM00192">
    <property type="entry name" value="LDLa"/>
    <property type="match status" value="9"/>
</dbReference>
<keyword evidence="16 32" id="KW-0732">Signal</keyword>
<evidence type="ECO:0000256" key="21">
    <source>
        <dbReference type="ARBA" id="ARBA00023034"/>
    </source>
</evidence>
<keyword evidence="11" id="KW-0813">Transport</keyword>
<dbReference type="CDD" id="cd15482">
    <property type="entry name" value="Sialidase_non-viral"/>
    <property type="match status" value="1"/>
</dbReference>
<dbReference type="GO" id="GO:0006897">
    <property type="term" value="P:endocytosis"/>
    <property type="evidence" value="ECO:0007669"/>
    <property type="project" value="UniProtKB-KW"/>
</dbReference>
<accession>A0AAN9TSB2</accession>
<keyword evidence="22 31" id="KW-0472">Membrane</keyword>
<feature type="disulfide bond" evidence="29">
    <location>
        <begin position="1108"/>
        <end position="1120"/>
    </location>
</feature>
<evidence type="ECO:0000256" key="6">
    <source>
        <dbReference type="ARBA" id="ARBA00004480"/>
    </source>
</evidence>
<feature type="disulfide bond" evidence="29">
    <location>
        <begin position="1399"/>
        <end position="1414"/>
    </location>
</feature>
<dbReference type="Gene3D" id="2.60.40.10">
    <property type="entry name" value="Immunoglobulins"/>
    <property type="match status" value="2"/>
</dbReference>
<evidence type="ECO:0000256" key="14">
    <source>
        <dbReference type="ARBA" id="ARBA00022583"/>
    </source>
</evidence>
<evidence type="ECO:0000256" key="16">
    <source>
        <dbReference type="ARBA" id="ARBA00022729"/>
    </source>
</evidence>
<evidence type="ECO:0000256" key="27">
    <source>
        <dbReference type="ARBA" id="ARBA00029896"/>
    </source>
</evidence>
<dbReference type="InterPro" id="IPR057841">
    <property type="entry name" value="FN3_SORL1"/>
</dbReference>
<dbReference type="Pfam" id="PF15901">
    <property type="entry name" value="Sortilin_C"/>
    <property type="match status" value="1"/>
</dbReference>
<keyword evidence="26" id="KW-0968">Cytoplasmic vesicle</keyword>
<dbReference type="Gene3D" id="2.130.10.10">
    <property type="entry name" value="YVTN repeat-like/Quinoprotein amine dehydrogenase"/>
    <property type="match status" value="1"/>
</dbReference>
<evidence type="ECO:0000256" key="17">
    <source>
        <dbReference type="ARBA" id="ARBA00022737"/>
    </source>
</evidence>
<dbReference type="Gene3D" id="4.10.400.10">
    <property type="entry name" value="Low-density Lipoprotein Receptor"/>
    <property type="match status" value="9"/>
</dbReference>
<dbReference type="InterPro" id="IPR000033">
    <property type="entry name" value="LDLR_classB_rpt"/>
</dbReference>
<feature type="disulfide bond" evidence="29">
    <location>
        <begin position="1067"/>
        <end position="1079"/>
    </location>
</feature>
<feature type="disulfide bond" evidence="29">
    <location>
        <begin position="1166"/>
        <end position="1181"/>
    </location>
</feature>
<feature type="disulfide bond" evidence="29">
    <location>
        <begin position="1337"/>
        <end position="1349"/>
    </location>
</feature>
<keyword evidence="21" id="KW-0333">Golgi apparatus</keyword>
<evidence type="ECO:0000256" key="19">
    <source>
        <dbReference type="ARBA" id="ARBA00022824"/>
    </source>
</evidence>
<dbReference type="PROSITE" id="PS50853">
    <property type="entry name" value="FN3"/>
    <property type="match status" value="2"/>
</dbReference>
<comment type="caution">
    <text evidence="29">Lacks conserved residue(s) required for the propagation of feature annotation.</text>
</comment>
<dbReference type="SMART" id="SM00135">
    <property type="entry name" value="LY"/>
    <property type="match status" value="5"/>
</dbReference>
<dbReference type="InterPro" id="IPR000742">
    <property type="entry name" value="EGF"/>
</dbReference>
<sequence>MISRSTLLLLLFSICSVSCLSVHNDHPYQYVNEWPSDFSSFETNIHQRFRRSAETNSNVTSKANHLNATQQQLIVHWVGEGSPVIICLAKDLKDSNLRVRPRLPSSVYYSYDYGDTFQDKSHLFRLNKANGTVASLDKFFIHDKFQGRIIFTDSTNKAIFVTEDNGVTVSGYNVSFVPSAISLHPTQPKVFLAHDLVDSARTLYVTRDFGKTWTLLQMYVKSFDWFSDTDSEEKDLIVQRMEPDGFSMILKLTAFLSDLHTVATGLLPEVNAMYIKGQFMFATKNITTTNNTVVGLNLYVKYKAGPFILATFATDLPRYEFQIADITENRLLIAVAHSNTLCNLYVSDFVFEETENIHFFLSLERAFCYFPNITWKDSLITGLSETPFLDLHKVEGLRGIYIASQVHPSLGNHSSITLEHLTTKITFSWGARWQKLNLINPLITPKSCENKTNNCSLHLTQKMALWYPSARNMPILSSKSAPGIIIATGIYDQSMKGHPAVFMSRDAGVTWRHVLSDSYFFNMGDHGSIIVAAPFTKSKDGSTNITYSLDEGETWQTRQISEQPLRIYSLMTEPGENTTIFSLYGSYPGAHKWLIVKIDFTNVFARNCTNEDYKPWTPFDPEDKKLSCVLGRRDVFKRRINRPNCYNGLNFDAPISKENCECDNFDYMCDNGFNWDDHTESCIRNKNSSIDHYAIPKKCPPFTTYNRTRGYRKIPGDTCVIGLIPEPIDILPCPIDGKKEFLLLAQKERIVMFKLSDFTSEILPIEGLQNVISVEFDYHENCLFYADIVSDVISKVCLSKGNGSVPVVDSRLHSVEGMAYDWVSKHLYFVDGVLGRIEVVRTDVDDPNRFRKTVINNTIARKPRGIAIHPSEGYMFWTDWVSGNPSVNRANLDGSDPVKLFSKTTVEWPNGITIDYIARRIYWVDAREDYIASSNFFGKGFKKIIDQNSKVSHPFSVAVFKDKMYWDDWRSNAIFSADKDHGTGIQVVASALPGLMDLKIYAHSSQEGTNACANNTKCSHLCFGLPDNKYSCQCPDDLTLVNGTTCVCPGGVKLLKNGTCPSVQNTCSINFFSCSNGNCLPLTLKCDGDNDCGDGSDELNCGNKTNHCNPHFFRCGDGKCIPSYWRCDYDNDCADLSDEKDCPYPTCKSDQFSCDNGRCIAMKWRCDSDNDCRDGSDERNCTQTPTTRTCQPDEFACGLKSFCIPSRWKCDNEKDCPDGTDEDNCKDTSCENWQFPCENHKCIYAAWKCDGDNDCGDGSDEKDCSTVTPATIPDVTIAATNSCVNWMYQCNNRRCIPYWWKCDRINDCGDNSDEVGCIYTPSSTVPTSPTTTSASGCGTGEFQCALNECIPYSWVCDGMEDCNQGEDEKDCGTFTPSYCPLSEFRCRRSGICIPLTQRCDGVSHCADGSDEEFCMNSNRTTPIPFKRCSGAEFLCDLIHCHLLHEKCDGDMDCYDATDEENCISPSNKTYQATSLIPDRITQDSFHFTWIVLPSVLANDTSLQFIPSIFANKTWRNESATSFQFYSFRNLSPATTYSVVVYVQNRTSGQIYPPGYNVSITTNIGKPSPPRNVEVQLINSTAIEIKWSPPAEPNGPLAVYLVSLSPPLPPVTKTVLASQTSAIIKFPFEDRRYTLWVIAKNALYQSDASMTSHIIFKTDNRIAVANLTAYDVTSYTVTLKWQSTLSDTTFKISCPIKRGYPAIKPKFTKETTYLVENLSPGVDYLFEVNPLNSDNLNSVASVMVTTKGTPFPRVRGLKIAAEDDAAVLEWDPMPGNRKFNFAVFYGMFLNEMFEAPKNISNETRYKVQNLNRCSSYMFDVAVEFSGSYGPLSDSPKSMVTNIDPQAPPRDVKASLDGPVLIKIKWRSSCDFTNLPIAYRVNIYEIVSKQQFGFDVPETTERSLMRTFNGSLGGHYTISVITKADGAIESAFVDIKTAPIPPPVEVIIYKMKNRGFTVKWDTDKSSKMYNLTGKYEIVVCKGNHIDLSRATIYKSDTSPYNIHHLPHDQIHTIAVRFVTETGLTSELSSGILYNFIEEIPGEAVKEAEQSSGYKWPIVLILSLICAVTGFAYWKRKRSQMNFKNLANSHYNTRSGSTTFSGVNGLDLEDAPEHREHFSDDEPLVIA</sequence>
<organism evidence="34 35">
    <name type="scientific">Parthenolecanium corni</name>
    <dbReference type="NCBI Taxonomy" id="536013"/>
    <lineage>
        <taxon>Eukaryota</taxon>
        <taxon>Metazoa</taxon>
        <taxon>Ecdysozoa</taxon>
        <taxon>Arthropoda</taxon>
        <taxon>Hexapoda</taxon>
        <taxon>Insecta</taxon>
        <taxon>Pterygota</taxon>
        <taxon>Neoptera</taxon>
        <taxon>Paraneoptera</taxon>
        <taxon>Hemiptera</taxon>
        <taxon>Sternorrhyncha</taxon>
        <taxon>Coccoidea</taxon>
        <taxon>Coccidae</taxon>
        <taxon>Parthenolecanium</taxon>
    </lineage>
</organism>
<dbReference type="InterPro" id="IPR013783">
    <property type="entry name" value="Ig-like_fold"/>
</dbReference>
<dbReference type="PROSITE" id="PS51120">
    <property type="entry name" value="LDLRB"/>
    <property type="match status" value="2"/>
</dbReference>
<feature type="disulfide bond" evidence="29">
    <location>
        <begin position="1428"/>
        <end position="1440"/>
    </location>
</feature>
<evidence type="ECO:0000256" key="1">
    <source>
        <dbReference type="ARBA" id="ARBA00004115"/>
    </source>
</evidence>
<dbReference type="GO" id="GO:0005789">
    <property type="term" value="C:endoplasmic reticulum membrane"/>
    <property type="evidence" value="ECO:0007669"/>
    <property type="project" value="UniProtKB-SubCell"/>
</dbReference>
<comment type="similarity">
    <text evidence="8">Belongs to the VPS10-related sortilin family. SORL1 subfamily.</text>
</comment>
<keyword evidence="35" id="KW-1185">Reference proteome</keyword>
<feature type="disulfide bond" evidence="29">
    <location>
        <begin position="1086"/>
        <end position="1101"/>
    </location>
</feature>
<evidence type="ECO:0000259" key="33">
    <source>
        <dbReference type="PROSITE" id="PS50853"/>
    </source>
</evidence>
<dbReference type="PRINTS" id="PR00261">
    <property type="entry name" value="LDLRECEPTOR"/>
</dbReference>
<feature type="signal peptide" evidence="32">
    <location>
        <begin position="1"/>
        <end position="19"/>
    </location>
</feature>
<dbReference type="InterPro" id="IPR036116">
    <property type="entry name" value="FN3_sf"/>
</dbReference>
<evidence type="ECO:0000256" key="10">
    <source>
        <dbReference type="ARBA" id="ARBA00013467"/>
    </source>
</evidence>
<dbReference type="InterPro" id="IPR031778">
    <property type="entry name" value="Sortilin_N"/>
</dbReference>
<feature type="disulfide bond" evidence="29">
    <location>
        <begin position="1147"/>
        <end position="1159"/>
    </location>
</feature>
<dbReference type="InterPro" id="IPR003961">
    <property type="entry name" value="FN3_dom"/>
</dbReference>
<evidence type="ECO:0000313" key="35">
    <source>
        <dbReference type="Proteomes" id="UP001367676"/>
    </source>
</evidence>
<dbReference type="SUPFAM" id="SSF49265">
    <property type="entry name" value="Fibronectin type III"/>
    <property type="match status" value="3"/>
</dbReference>
<dbReference type="Pfam" id="PF00041">
    <property type="entry name" value="fn3"/>
    <property type="match status" value="1"/>
</dbReference>
<dbReference type="FunFam" id="4.10.400.10:FF:000034">
    <property type="entry name" value="Low-density lipoprotein receptor-related protein 2"/>
    <property type="match status" value="1"/>
</dbReference>
<dbReference type="GO" id="GO:0031901">
    <property type="term" value="C:early endosome membrane"/>
    <property type="evidence" value="ECO:0007669"/>
    <property type="project" value="UniProtKB-SubCell"/>
</dbReference>
<dbReference type="EMBL" id="JBBCAQ010000006">
    <property type="protein sequence ID" value="KAK7603208.1"/>
    <property type="molecule type" value="Genomic_DNA"/>
</dbReference>
<dbReference type="GO" id="GO:0030658">
    <property type="term" value="C:transport vesicle membrane"/>
    <property type="evidence" value="ECO:0007669"/>
    <property type="project" value="UniProtKB-SubCell"/>
</dbReference>
<keyword evidence="19" id="KW-0256">Endoplasmic reticulum</keyword>
<dbReference type="SMART" id="SM00602">
    <property type="entry name" value="VPS10"/>
    <property type="match status" value="1"/>
</dbReference>
<evidence type="ECO:0000256" key="13">
    <source>
        <dbReference type="ARBA" id="ARBA00022536"/>
    </source>
</evidence>
<evidence type="ECO:0000256" key="28">
    <source>
        <dbReference type="ARBA" id="ARBA00032450"/>
    </source>
</evidence>
<evidence type="ECO:0000256" key="4">
    <source>
        <dbReference type="ARBA" id="ARBA00004251"/>
    </source>
</evidence>
<feature type="disulfide bond" evidence="29">
    <location>
        <begin position="1344"/>
        <end position="1362"/>
    </location>
</feature>
<keyword evidence="15 31" id="KW-0812">Transmembrane</keyword>
<dbReference type="SUPFAM" id="SSF110296">
    <property type="entry name" value="Oligoxyloglucan reducing end-specific cellobiohydrolase"/>
    <property type="match status" value="1"/>
</dbReference>
<feature type="chain" id="PRO_5042896552" description="Sortilin-related receptor" evidence="32">
    <location>
        <begin position="20"/>
        <end position="2124"/>
    </location>
</feature>
<dbReference type="GO" id="GO:0032585">
    <property type="term" value="C:multivesicular body membrane"/>
    <property type="evidence" value="ECO:0007669"/>
    <property type="project" value="UniProtKB-SubCell"/>
</dbReference>
<dbReference type="Proteomes" id="UP001367676">
    <property type="component" value="Unassembled WGS sequence"/>
</dbReference>
<keyword evidence="13" id="KW-0245">EGF-like domain</keyword>
<dbReference type="PANTHER" id="PTHR12106:SF27">
    <property type="entry name" value="SORTILIN-RELATED RECEPTOR"/>
    <property type="match status" value="1"/>
</dbReference>
<dbReference type="Pfam" id="PF15902">
    <property type="entry name" value="Sortilin-Vps10"/>
    <property type="match status" value="1"/>
</dbReference>
<dbReference type="SMART" id="SM00181">
    <property type="entry name" value="EGF"/>
    <property type="match status" value="3"/>
</dbReference>
<comment type="similarity">
    <text evidence="9">Belongs to the LDLR family.</text>
</comment>
<protein>
    <recommendedName>
        <fullName evidence="10">Sortilin-related receptor</fullName>
    </recommendedName>
    <alternativeName>
        <fullName evidence="27">Low-density lipoprotein receptor relative with 11 ligand-binding repeats</fullName>
    </alternativeName>
    <alternativeName>
        <fullName evidence="28">Sorting protein-related receptor containing LDLR class A repeats</fullName>
    </alternativeName>
</protein>
<dbReference type="InterPro" id="IPR015943">
    <property type="entry name" value="WD40/YVTN_repeat-like_dom_sf"/>
</dbReference>
<dbReference type="InterPro" id="IPR031777">
    <property type="entry name" value="Sortilin_C"/>
</dbReference>
<dbReference type="GO" id="GO:0005886">
    <property type="term" value="C:plasma membrane"/>
    <property type="evidence" value="ECO:0007669"/>
    <property type="project" value="UniProtKB-SubCell"/>
</dbReference>
<keyword evidence="14" id="KW-0254">Endocytosis</keyword>
<evidence type="ECO:0000256" key="25">
    <source>
        <dbReference type="ARBA" id="ARBA00023180"/>
    </source>
</evidence>
<feature type="disulfide bond" evidence="29">
    <location>
        <begin position="1447"/>
        <end position="1462"/>
    </location>
</feature>
<dbReference type="InterPro" id="IPR006581">
    <property type="entry name" value="VPS10"/>
</dbReference>
<evidence type="ECO:0000256" key="5">
    <source>
        <dbReference type="ARBA" id="ARBA00004393"/>
    </source>
</evidence>
<dbReference type="SUPFAM" id="SSF63825">
    <property type="entry name" value="YWTD domain"/>
    <property type="match status" value="1"/>
</dbReference>
<feature type="disulfide bond" evidence="29">
    <location>
        <begin position="1230"/>
        <end position="1242"/>
    </location>
</feature>
<dbReference type="InterPro" id="IPR011042">
    <property type="entry name" value="6-blade_b-propeller_TolB-like"/>
</dbReference>